<accession>A0A271J2B5</accession>
<dbReference type="AlphaFoldDB" id="A0A271J2B5"/>
<dbReference type="RefSeq" id="WP_095511325.1">
    <property type="nucleotide sequence ID" value="NZ_MQWD01000001.1"/>
</dbReference>
<organism evidence="3 4">
    <name type="scientific">Rubrivirga marina</name>
    <dbReference type="NCBI Taxonomy" id="1196024"/>
    <lineage>
        <taxon>Bacteria</taxon>
        <taxon>Pseudomonadati</taxon>
        <taxon>Rhodothermota</taxon>
        <taxon>Rhodothermia</taxon>
        <taxon>Rhodothermales</taxon>
        <taxon>Rubricoccaceae</taxon>
        <taxon>Rubrivirga</taxon>
    </lineage>
</organism>
<name>A0A271J2B5_9BACT</name>
<reference evidence="3 4" key="1">
    <citation type="submission" date="2016-11" db="EMBL/GenBank/DDBJ databases">
        <title>Study of marine rhodopsin-containing bacteria.</title>
        <authorList>
            <person name="Yoshizawa S."/>
            <person name="Kumagai Y."/>
            <person name="Kogure K."/>
        </authorList>
    </citation>
    <scope>NUCLEOTIDE SEQUENCE [LARGE SCALE GENOMIC DNA]</scope>
    <source>
        <strain evidence="3 4">SAORIC-28</strain>
    </source>
</reference>
<dbReference type="InterPro" id="IPR003156">
    <property type="entry name" value="DHHA1_dom"/>
</dbReference>
<evidence type="ECO:0000313" key="4">
    <source>
        <dbReference type="Proteomes" id="UP000216339"/>
    </source>
</evidence>
<dbReference type="OrthoDB" id="9803668at2"/>
<dbReference type="GO" id="GO:0003676">
    <property type="term" value="F:nucleic acid binding"/>
    <property type="evidence" value="ECO:0007669"/>
    <property type="project" value="InterPro"/>
</dbReference>
<evidence type="ECO:0000313" key="3">
    <source>
        <dbReference type="EMBL" id="PAP77656.1"/>
    </source>
</evidence>
<comment type="caution">
    <text evidence="3">The sequence shown here is derived from an EMBL/GenBank/DDBJ whole genome shotgun (WGS) entry which is preliminary data.</text>
</comment>
<dbReference type="PANTHER" id="PTHR47618:SF1">
    <property type="entry name" value="BIFUNCTIONAL OLIGORIBONUCLEASE AND PAP PHOSPHATASE NRNA"/>
    <property type="match status" value="1"/>
</dbReference>
<feature type="domain" description="DDH" evidence="1">
    <location>
        <begin position="22"/>
        <end position="175"/>
    </location>
</feature>
<dbReference type="Pfam" id="PF02272">
    <property type="entry name" value="DHHA1"/>
    <property type="match status" value="1"/>
</dbReference>
<dbReference type="Gene3D" id="3.90.1640.10">
    <property type="entry name" value="inorganic pyrophosphatase (n-terminal core)"/>
    <property type="match status" value="1"/>
</dbReference>
<evidence type="ECO:0000259" key="1">
    <source>
        <dbReference type="Pfam" id="PF01368"/>
    </source>
</evidence>
<dbReference type="InterPro" id="IPR001667">
    <property type="entry name" value="DDH_dom"/>
</dbReference>
<sequence>MIPVRDSPDLAAVRDALVAADRVVITTHLRPDGDALGTEIAIGRALRALGKSVMILNADRVPRNQDWLAEEQPDGFLHVYESGDLTQAEAVARADALLVVDANAQHRLGDVGGVFRKSGKPVLLLDHHPDPETWFDAACVRTDAAAAAEIAYDLIAGIDPELIGRAVATALYVGIMTDTGSFRYSATTPRTHAVVADILDRGDLRPEPIHVSIFDGRSREGLALLSSALGTITTHYDGRLATLFVTQDMIRSSGAFFDETEGLINYGLALDGVLAAVIFLELPSGVKLSFRSKGDCPINGWATKFGGGGHPNASGAFVKDGQLARTMKQVIDAAPRHVAVDPHVLANEEDGDRELSDSDLALLAQFGGSR</sequence>
<feature type="domain" description="DHHA1" evidence="2">
    <location>
        <begin position="258"/>
        <end position="332"/>
    </location>
</feature>
<keyword evidence="4" id="KW-1185">Reference proteome</keyword>
<evidence type="ECO:0000259" key="2">
    <source>
        <dbReference type="Pfam" id="PF02272"/>
    </source>
</evidence>
<protein>
    <recommendedName>
        <fullName evidence="5">Phosphoesterase</fullName>
    </recommendedName>
</protein>
<dbReference type="SUPFAM" id="SSF64182">
    <property type="entry name" value="DHH phosphoesterases"/>
    <property type="match status" value="1"/>
</dbReference>
<dbReference type="Pfam" id="PF01368">
    <property type="entry name" value="DHH"/>
    <property type="match status" value="1"/>
</dbReference>
<dbReference type="EMBL" id="MQWD01000001">
    <property type="protein sequence ID" value="PAP77656.1"/>
    <property type="molecule type" value="Genomic_DNA"/>
</dbReference>
<dbReference type="Gene3D" id="3.10.310.30">
    <property type="match status" value="1"/>
</dbReference>
<evidence type="ECO:0008006" key="5">
    <source>
        <dbReference type="Google" id="ProtNLM"/>
    </source>
</evidence>
<dbReference type="Proteomes" id="UP000216339">
    <property type="component" value="Unassembled WGS sequence"/>
</dbReference>
<dbReference type="PANTHER" id="PTHR47618">
    <property type="entry name" value="BIFUNCTIONAL OLIGORIBONUCLEASE AND PAP PHOSPHATASE NRNA"/>
    <property type="match status" value="1"/>
</dbReference>
<proteinExistence type="predicted"/>
<dbReference type="InterPro" id="IPR038763">
    <property type="entry name" value="DHH_sf"/>
</dbReference>
<dbReference type="InterPro" id="IPR051319">
    <property type="entry name" value="Oligoribo/pAp-PDE_c-di-AMP_PDE"/>
</dbReference>
<gene>
    <name evidence="3" type="ORF">BSZ37_15015</name>
</gene>